<dbReference type="InterPro" id="IPR035980">
    <property type="entry name" value="Ribosomal_bS6_sf"/>
</dbReference>
<dbReference type="CDD" id="cd00473">
    <property type="entry name" value="bS6"/>
    <property type="match status" value="1"/>
</dbReference>
<dbReference type="EMBL" id="MHKN01000012">
    <property type="protein sequence ID" value="OGY92717.1"/>
    <property type="molecule type" value="Genomic_DNA"/>
</dbReference>
<reference evidence="5 6" key="1">
    <citation type="journal article" date="2016" name="Nat. Commun.">
        <title>Thousands of microbial genomes shed light on interconnected biogeochemical processes in an aquifer system.</title>
        <authorList>
            <person name="Anantharaman K."/>
            <person name="Brown C.T."/>
            <person name="Hug L.A."/>
            <person name="Sharon I."/>
            <person name="Castelle C.J."/>
            <person name="Probst A.J."/>
            <person name="Thomas B.C."/>
            <person name="Singh A."/>
            <person name="Wilkins M.J."/>
            <person name="Karaoz U."/>
            <person name="Brodie E.L."/>
            <person name="Williams K.H."/>
            <person name="Hubbard S.S."/>
            <person name="Banfield J.F."/>
        </authorList>
    </citation>
    <scope>NUCLEOTIDE SEQUENCE [LARGE SCALE GENOMIC DNA]</scope>
</reference>
<evidence type="ECO:0000256" key="4">
    <source>
        <dbReference type="SAM" id="MobiDB-lite"/>
    </source>
</evidence>
<dbReference type="NCBIfam" id="TIGR00166">
    <property type="entry name" value="S6"/>
    <property type="match status" value="1"/>
</dbReference>
<dbReference type="GO" id="GO:0005737">
    <property type="term" value="C:cytoplasm"/>
    <property type="evidence" value="ECO:0007669"/>
    <property type="project" value="UniProtKB-ARBA"/>
</dbReference>
<accession>A0A1G2BX04</accession>
<proteinExistence type="inferred from homology"/>
<sequence>MQHYELLYLVTTEIPENELQKIQSEISGFITQQGGKIGKDEQLGRRKLAYPIKAERYGFYMLTEFDLEPEQTLALRKTLQLHKYIARHMLVEKHQISAKELLMQEQAKRRVQERMEKQAQRDQAAKEETAAGTKHDQKISLEDLDKKLDEILETDIIQ</sequence>
<dbReference type="InterPro" id="IPR020814">
    <property type="entry name" value="Ribosomal_S6_plastid/chlpt"/>
</dbReference>
<comment type="similarity">
    <text evidence="1 3">Belongs to the bacterial ribosomal protein bS6 family.</text>
</comment>
<dbReference type="GO" id="GO:0006412">
    <property type="term" value="P:translation"/>
    <property type="evidence" value="ECO:0007669"/>
    <property type="project" value="UniProtKB-UniRule"/>
</dbReference>
<dbReference type="AlphaFoldDB" id="A0A1G2BX04"/>
<evidence type="ECO:0000313" key="5">
    <source>
        <dbReference type="EMBL" id="OGY92717.1"/>
    </source>
</evidence>
<keyword evidence="3" id="KW-0694">RNA-binding</keyword>
<comment type="function">
    <text evidence="3">Binds together with bS18 to 16S ribosomal RNA.</text>
</comment>
<dbReference type="InterPro" id="IPR014717">
    <property type="entry name" value="Transl_elong_EF1B/ribsomal_bS6"/>
</dbReference>
<comment type="caution">
    <text evidence="5">The sequence shown here is derived from an EMBL/GenBank/DDBJ whole genome shotgun (WGS) entry which is preliminary data.</text>
</comment>
<name>A0A1G2BX04_9BACT</name>
<dbReference type="Gene3D" id="3.30.70.60">
    <property type="match status" value="1"/>
</dbReference>
<evidence type="ECO:0000313" key="6">
    <source>
        <dbReference type="Proteomes" id="UP000177349"/>
    </source>
</evidence>
<organism evidence="5 6">
    <name type="scientific">Candidatus Komeilibacteria bacterium RIFCSPLOWO2_01_FULL_53_11</name>
    <dbReference type="NCBI Taxonomy" id="1798552"/>
    <lineage>
        <taxon>Bacteria</taxon>
        <taxon>Candidatus Komeiliibacteriota</taxon>
    </lineage>
</organism>
<evidence type="ECO:0000256" key="2">
    <source>
        <dbReference type="ARBA" id="ARBA00035294"/>
    </source>
</evidence>
<evidence type="ECO:0000256" key="3">
    <source>
        <dbReference type="HAMAP-Rule" id="MF_00360"/>
    </source>
</evidence>
<dbReference type="GO" id="GO:0070181">
    <property type="term" value="F:small ribosomal subunit rRNA binding"/>
    <property type="evidence" value="ECO:0007669"/>
    <property type="project" value="TreeGrafter"/>
</dbReference>
<dbReference type="HAMAP" id="MF_00360">
    <property type="entry name" value="Ribosomal_bS6"/>
    <property type="match status" value="1"/>
</dbReference>
<dbReference type="GO" id="GO:0003735">
    <property type="term" value="F:structural constituent of ribosome"/>
    <property type="evidence" value="ECO:0007669"/>
    <property type="project" value="InterPro"/>
</dbReference>
<dbReference type="SUPFAM" id="SSF54995">
    <property type="entry name" value="Ribosomal protein S6"/>
    <property type="match status" value="1"/>
</dbReference>
<keyword evidence="3" id="KW-0687">Ribonucleoprotein</keyword>
<dbReference type="GO" id="GO:1990904">
    <property type="term" value="C:ribonucleoprotein complex"/>
    <property type="evidence" value="ECO:0007669"/>
    <property type="project" value="UniProtKB-KW"/>
</dbReference>
<feature type="region of interest" description="Disordered" evidence="4">
    <location>
        <begin position="112"/>
        <end position="139"/>
    </location>
</feature>
<dbReference type="Pfam" id="PF01250">
    <property type="entry name" value="Ribosomal_S6"/>
    <property type="match status" value="1"/>
</dbReference>
<gene>
    <name evidence="3" type="primary">rpsF</name>
    <name evidence="5" type="ORF">A3B31_01680</name>
</gene>
<dbReference type="GO" id="GO:0005840">
    <property type="term" value="C:ribosome"/>
    <property type="evidence" value="ECO:0007669"/>
    <property type="project" value="UniProtKB-KW"/>
</dbReference>
<dbReference type="InterPro" id="IPR000529">
    <property type="entry name" value="Ribosomal_bS6"/>
</dbReference>
<dbReference type="Proteomes" id="UP000177349">
    <property type="component" value="Unassembled WGS sequence"/>
</dbReference>
<protein>
    <recommendedName>
        <fullName evidence="2 3">Small ribosomal subunit protein bS6</fullName>
    </recommendedName>
</protein>
<keyword evidence="3" id="KW-0699">rRNA-binding</keyword>
<evidence type="ECO:0000256" key="1">
    <source>
        <dbReference type="ARBA" id="ARBA00009512"/>
    </source>
</evidence>
<dbReference type="PANTHER" id="PTHR21011">
    <property type="entry name" value="MITOCHONDRIAL 28S RIBOSOMAL PROTEIN S6"/>
    <property type="match status" value="1"/>
</dbReference>
<dbReference type="PANTHER" id="PTHR21011:SF1">
    <property type="entry name" value="SMALL RIBOSOMAL SUBUNIT PROTEIN BS6M"/>
    <property type="match status" value="1"/>
</dbReference>
<keyword evidence="3 5" id="KW-0689">Ribosomal protein</keyword>